<dbReference type="PIRSF" id="PIRSF005067">
    <property type="entry name" value="Tma_RNA-bind_prd"/>
    <property type="match status" value="1"/>
</dbReference>
<dbReference type="SUPFAM" id="SSF88697">
    <property type="entry name" value="PUA domain-like"/>
    <property type="match status" value="1"/>
</dbReference>
<keyword evidence="3" id="KW-1185">Reference proteome</keyword>
<sequence length="178" mass="19915">MQIITVVKRYFLSNKDIKELSNAVGELGPIFRNAKKVEVYELNETTTVYLIDDKPLVAKLTVKIDSGQREYVIPLLTYFYLNPTYIPSYPTITVDDGAVPHIVNGADVMRPGIKDISGEFGIGDLLMIKDLKGRYVGIGISLMTSDEMKSTTKGKVIKVIHHLGDKLWNLSQELLKAK</sequence>
<dbReference type="InterPro" id="IPR002478">
    <property type="entry name" value="PUA"/>
</dbReference>
<dbReference type="PANTHER" id="PTHR22798:SF0">
    <property type="entry name" value="MALIGNANT T-CELL-AMPLIFIED SEQUENCE 1"/>
    <property type="match status" value="1"/>
</dbReference>
<dbReference type="GO" id="GO:0003723">
    <property type="term" value="F:RNA binding"/>
    <property type="evidence" value="ECO:0007669"/>
    <property type="project" value="InterPro"/>
</dbReference>
<reference evidence="2 3" key="1">
    <citation type="journal article" date="2011" name="J. Bacteriol.">
        <title>Complete genome sequence of 'Vulcanisaeta moutnovskia' strain 768-28, a novel member of the hyperthermophilic crenarchaeal genus vulcanisaeta.</title>
        <authorList>
            <person name="Gumerov V.M."/>
            <person name="Mardanov A.V."/>
            <person name="Beletsky A.V."/>
            <person name="Prokofeva M.I."/>
            <person name="Bonch-Osmolovskaya E.A."/>
            <person name="Ravin N.V."/>
            <person name="Skryabin K.G."/>
        </authorList>
    </citation>
    <scope>NUCLEOTIDE SEQUENCE [LARGE SCALE GENOMIC DNA]</scope>
    <source>
        <strain evidence="2 3">768-28</strain>
    </source>
</reference>
<dbReference type="NCBIfam" id="TIGR03684">
    <property type="entry name" value="arCOG00985"/>
    <property type="match status" value="1"/>
</dbReference>
<dbReference type="KEGG" id="vmo:VMUT_1851"/>
<dbReference type="Pfam" id="PF09183">
    <property type="entry name" value="DUF1947"/>
    <property type="match status" value="1"/>
</dbReference>
<evidence type="ECO:0000313" key="3">
    <source>
        <dbReference type="Proteomes" id="UP000007485"/>
    </source>
</evidence>
<dbReference type="InterPro" id="IPR004521">
    <property type="entry name" value="Uncharacterised_CHP00451"/>
</dbReference>
<dbReference type="SMART" id="SM00359">
    <property type="entry name" value="PUA"/>
    <property type="match status" value="1"/>
</dbReference>
<gene>
    <name evidence="2" type="ordered locus">VMUT_1851</name>
</gene>
<dbReference type="Gene3D" id="3.10.400.20">
    <property type="match status" value="1"/>
</dbReference>
<dbReference type="GO" id="GO:0001731">
    <property type="term" value="P:formation of translation preinitiation complex"/>
    <property type="evidence" value="ECO:0007669"/>
    <property type="project" value="TreeGrafter"/>
</dbReference>
<dbReference type="InterPro" id="IPR022430">
    <property type="entry name" value="CHP03684"/>
</dbReference>
<dbReference type="NCBIfam" id="TIGR00451">
    <property type="entry name" value="unchar_dom_2"/>
    <property type="match status" value="1"/>
</dbReference>
<organism evidence="2 3">
    <name type="scientific">Vulcanisaeta moutnovskia (strain 768-28)</name>
    <dbReference type="NCBI Taxonomy" id="985053"/>
    <lineage>
        <taxon>Archaea</taxon>
        <taxon>Thermoproteota</taxon>
        <taxon>Thermoprotei</taxon>
        <taxon>Thermoproteales</taxon>
        <taxon>Thermoproteaceae</taxon>
        <taxon>Vulcanisaeta</taxon>
    </lineage>
</organism>
<evidence type="ECO:0000313" key="2">
    <source>
        <dbReference type="EMBL" id="ADY02052.1"/>
    </source>
</evidence>
<feature type="domain" description="PUA" evidence="1">
    <location>
        <begin position="90"/>
        <end position="164"/>
    </location>
</feature>
<dbReference type="AlphaFoldDB" id="F0QVF0"/>
<dbReference type="InterPro" id="IPR015266">
    <property type="entry name" value="DUF1947"/>
</dbReference>
<dbReference type="HOGENOM" id="CLU_090468_1_1_2"/>
<dbReference type="EMBL" id="CP002529">
    <property type="protein sequence ID" value="ADY02052.1"/>
    <property type="molecule type" value="Genomic_DNA"/>
</dbReference>
<evidence type="ECO:0000259" key="1">
    <source>
        <dbReference type="SMART" id="SM00359"/>
    </source>
</evidence>
<protein>
    <submittedName>
        <fullName evidence="2">PUA domain containing protein</fullName>
    </submittedName>
</protein>
<dbReference type="STRING" id="985053.VMUT_1851"/>
<dbReference type="eggNOG" id="arCOG00985">
    <property type="taxonomic scope" value="Archaea"/>
</dbReference>
<dbReference type="Pfam" id="PF01472">
    <property type="entry name" value="PUA"/>
    <property type="match status" value="1"/>
</dbReference>
<dbReference type="PANTHER" id="PTHR22798">
    <property type="entry name" value="MCT-1 PROTEIN"/>
    <property type="match status" value="1"/>
</dbReference>
<dbReference type="Proteomes" id="UP000007485">
    <property type="component" value="Chromosome"/>
</dbReference>
<dbReference type="PROSITE" id="PS50890">
    <property type="entry name" value="PUA"/>
    <property type="match status" value="1"/>
</dbReference>
<accession>F0QVF0</accession>
<name>F0QVF0_VULM7</name>
<dbReference type="InterPro" id="IPR016437">
    <property type="entry name" value="MCT-1/Tma20"/>
</dbReference>
<proteinExistence type="predicted"/>
<dbReference type="CDD" id="cd21154">
    <property type="entry name" value="PUA_MJ1432-like"/>
    <property type="match status" value="1"/>
</dbReference>
<dbReference type="InterPro" id="IPR015947">
    <property type="entry name" value="PUA-like_sf"/>
</dbReference>